<dbReference type="AlphaFoldDB" id="A0A9N9WVA5"/>
<gene>
    <name evidence="1" type="ORF">CHIRRI_LOCUS10349</name>
</gene>
<evidence type="ECO:0000313" key="2">
    <source>
        <dbReference type="Proteomes" id="UP001153620"/>
    </source>
</evidence>
<protein>
    <submittedName>
        <fullName evidence="1">Uncharacterized protein</fullName>
    </submittedName>
</protein>
<dbReference type="Proteomes" id="UP001153620">
    <property type="component" value="Chromosome 3"/>
</dbReference>
<dbReference type="EMBL" id="OU895879">
    <property type="protein sequence ID" value="CAG9807501.1"/>
    <property type="molecule type" value="Genomic_DNA"/>
</dbReference>
<accession>A0A9N9WVA5</accession>
<organism evidence="1 2">
    <name type="scientific">Chironomus riparius</name>
    <dbReference type="NCBI Taxonomy" id="315576"/>
    <lineage>
        <taxon>Eukaryota</taxon>
        <taxon>Metazoa</taxon>
        <taxon>Ecdysozoa</taxon>
        <taxon>Arthropoda</taxon>
        <taxon>Hexapoda</taxon>
        <taxon>Insecta</taxon>
        <taxon>Pterygota</taxon>
        <taxon>Neoptera</taxon>
        <taxon>Endopterygota</taxon>
        <taxon>Diptera</taxon>
        <taxon>Nematocera</taxon>
        <taxon>Chironomoidea</taxon>
        <taxon>Chironomidae</taxon>
        <taxon>Chironominae</taxon>
        <taxon>Chironomus</taxon>
    </lineage>
</organism>
<keyword evidence="2" id="KW-1185">Reference proteome</keyword>
<sequence length="17" mass="2017">MLENGISIKFMLKNSYE</sequence>
<evidence type="ECO:0000313" key="1">
    <source>
        <dbReference type="EMBL" id="CAG9807501.1"/>
    </source>
</evidence>
<proteinExistence type="predicted"/>
<reference evidence="1" key="2">
    <citation type="submission" date="2022-10" db="EMBL/GenBank/DDBJ databases">
        <authorList>
            <consortium name="ENA_rothamsted_submissions"/>
            <consortium name="culmorum"/>
            <person name="King R."/>
        </authorList>
    </citation>
    <scope>NUCLEOTIDE SEQUENCE</scope>
</reference>
<reference evidence="1" key="1">
    <citation type="submission" date="2022-01" db="EMBL/GenBank/DDBJ databases">
        <authorList>
            <person name="King R."/>
        </authorList>
    </citation>
    <scope>NUCLEOTIDE SEQUENCE</scope>
</reference>
<name>A0A9N9WVA5_9DIPT</name>